<keyword evidence="1" id="KW-0812">Transmembrane</keyword>
<keyword evidence="1" id="KW-1133">Transmembrane helix</keyword>
<dbReference type="RefSeq" id="WP_249297072.1">
    <property type="nucleotide sequence ID" value="NZ_JACRSX010000001.1"/>
</dbReference>
<sequence length="348" mass="38995">MNKLYELLNEVSVDLEEYEGKKLSELETKRIKKNVLNEIKVRKKQNNTKWTTLVKACACVVLILGAGSAGIAAANGQLPEGIKNLFGIHSEKEIQIAGKMGKALDITSQNAGIKITAEGIMRDARHVGIVYKIEKSDGSMLDQKGRKCTGAEFVEDDCLGIGGKLWTSGSQDCLKQEWNRYNIRYYTIFNYDEQIGKHLQITISDLKLWFGDDMSQVDIQGKWTFDVMTDCKDSSVNLAQGQELQFGKEKATLKECSISPMGYYLEVTSEEKFNGNKIIKGVEENASLYLKNGDKIAFDGSSAPVLHKDGTWSFKIIGTFDAWIMPENLDKVTIGDYEFKYESVKDNL</sequence>
<evidence type="ECO:0000259" key="2">
    <source>
        <dbReference type="Pfam" id="PF13786"/>
    </source>
</evidence>
<feature type="transmembrane region" description="Helical" evidence="1">
    <location>
        <begin position="52"/>
        <end position="74"/>
    </location>
</feature>
<dbReference type="EMBL" id="JACRSX010000001">
    <property type="protein sequence ID" value="MBC8561414.1"/>
    <property type="molecule type" value="Genomic_DNA"/>
</dbReference>
<reference evidence="3 4" key="1">
    <citation type="submission" date="2020-08" db="EMBL/GenBank/DDBJ databases">
        <title>Genome public.</title>
        <authorList>
            <person name="Liu C."/>
            <person name="Sun Q."/>
        </authorList>
    </citation>
    <scope>NUCLEOTIDE SEQUENCE [LARGE SCALE GENOMIC DNA]</scope>
    <source>
        <strain evidence="3 4">NSJ-37</strain>
    </source>
</reference>
<evidence type="ECO:0000256" key="1">
    <source>
        <dbReference type="SAM" id="Phobius"/>
    </source>
</evidence>
<proteinExistence type="predicted"/>
<evidence type="ECO:0000313" key="4">
    <source>
        <dbReference type="Proteomes" id="UP000606193"/>
    </source>
</evidence>
<dbReference type="InterPro" id="IPR025436">
    <property type="entry name" value="DUF4179"/>
</dbReference>
<comment type="caution">
    <text evidence="3">The sequence shown here is derived from an EMBL/GenBank/DDBJ whole genome shotgun (WGS) entry which is preliminary data.</text>
</comment>
<protein>
    <submittedName>
        <fullName evidence="3">DUF4179 domain-containing protein</fullName>
    </submittedName>
</protein>
<name>A0ABR7MYU1_9FIRM</name>
<dbReference type="Pfam" id="PF13786">
    <property type="entry name" value="DUF4179"/>
    <property type="match status" value="1"/>
</dbReference>
<accession>A0ABR7MYU1</accession>
<feature type="domain" description="DUF4179" evidence="2">
    <location>
        <begin position="46"/>
        <end position="134"/>
    </location>
</feature>
<keyword evidence="4" id="KW-1185">Reference proteome</keyword>
<keyword evidence="1" id="KW-0472">Membrane</keyword>
<dbReference type="Proteomes" id="UP000606193">
    <property type="component" value="Unassembled WGS sequence"/>
</dbReference>
<dbReference type="Gene3D" id="2.60.40.1630">
    <property type="entry name" value="bacillus anthracis domain"/>
    <property type="match status" value="1"/>
</dbReference>
<gene>
    <name evidence="3" type="ORF">H8704_02000</name>
</gene>
<evidence type="ECO:0000313" key="3">
    <source>
        <dbReference type="EMBL" id="MBC8561414.1"/>
    </source>
</evidence>
<organism evidence="3 4">
    <name type="scientific">Jutongia huaianensis</name>
    <dbReference type="NCBI Taxonomy" id="2763668"/>
    <lineage>
        <taxon>Bacteria</taxon>
        <taxon>Bacillati</taxon>
        <taxon>Bacillota</taxon>
        <taxon>Clostridia</taxon>
        <taxon>Lachnospirales</taxon>
        <taxon>Lachnospiraceae</taxon>
        <taxon>Jutongia</taxon>
    </lineage>
</organism>